<name>A0A3M7PZM4_BRAPC</name>
<sequence length="87" mass="9935">MEEKVLNETTGTDGMKQNGTEWLEQNECLEQNGFFGTEWNCWNVNGMGMHNRIVLIISYFIFLIIPYIVSIATITTVTTISTVIWKG</sequence>
<keyword evidence="3" id="KW-1185">Reference proteome</keyword>
<evidence type="ECO:0000313" key="3">
    <source>
        <dbReference type="Proteomes" id="UP000276133"/>
    </source>
</evidence>
<dbReference type="Proteomes" id="UP000276133">
    <property type="component" value="Unassembled WGS sequence"/>
</dbReference>
<gene>
    <name evidence="2" type="ORF">BpHYR1_033631</name>
</gene>
<keyword evidence="1" id="KW-1133">Transmembrane helix</keyword>
<organism evidence="2 3">
    <name type="scientific">Brachionus plicatilis</name>
    <name type="common">Marine rotifer</name>
    <name type="synonym">Brachionus muelleri</name>
    <dbReference type="NCBI Taxonomy" id="10195"/>
    <lineage>
        <taxon>Eukaryota</taxon>
        <taxon>Metazoa</taxon>
        <taxon>Spiralia</taxon>
        <taxon>Gnathifera</taxon>
        <taxon>Rotifera</taxon>
        <taxon>Eurotatoria</taxon>
        <taxon>Monogononta</taxon>
        <taxon>Pseudotrocha</taxon>
        <taxon>Ploima</taxon>
        <taxon>Brachionidae</taxon>
        <taxon>Brachionus</taxon>
    </lineage>
</organism>
<keyword evidence="1" id="KW-0472">Membrane</keyword>
<evidence type="ECO:0000313" key="2">
    <source>
        <dbReference type="EMBL" id="RNA04453.1"/>
    </source>
</evidence>
<accession>A0A3M7PZM4</accession>
<reference evidence="2 3" key="1">
    <citation type="journal article" date="2018" name="Sci. Rep.">
        <title>Genomic signatures of local adaptation to the degree of environmental predictability in rotifers.</title>
        <authorList>
            <person name="Franch-Gras L."/>
            <person name="Hahn C."/>
            <person name="Garcia-Roger E.M."/>
            <person name="Carmona M.J."/>
            <person name="Serra M."/>
            <person name="Gomez A."/>
        </authorList>
    </citation>
    <scope>NUCLEOTIDE SEQUENCE [LARGE SCALE GENOMIC DNA]</scope>
    <source>
        <strain evidence="2">HYR1</strain>
    </source>
</reference>
<proteinExistence type="predicted"/>
<comment type="caution">
    <text evidence="2">The sequence shown here is derived from an EMBL/GenBank/DDBJ whole genome shotgun (WGS) entry which is preliminary data.</text>
</comment>
<feature type="transmembrane region" description="Helical" evidence="1">
    <location>
        <begin position="53"/>
        <end position="85"/>
    </location>
</feature>
<evidence type="ECO:0000256" key="1">
    <source>
        <dbReference type="SAM" id="Phobius"/>
    </source>
</evidence>
<dbReference type="EMBL" id="REGN01008104">
    <property type="protein sequence ID" value="RNA04453.1"/>
    <property type="molecule type" value="Genomic_DNA"/>
</dbReference>
<protein>
    <submittedName>
        <fullName evidence="2">Uncharacterized protein</fullName>
    </submittedName>
</protein>
<dbReference type="AlphaFoldDB" id="A0A3M7PZM4"/>
<keyword evidence="1" id="KW-0812">Transmembrane</keyword>